<sequence>MPENTIAIFRGKQIRKTIYQNEWWFSVIDIVDALISSPNSGAYWRKLKQRLKEEGSEVVTFCHGLKLEAPDRKMRETDCGNTETIFRIIQSIPSPKAEPFFPIIPVPLVIPTSSVIPNLIGNPIQ</sequence>
<feature type="domain" description="Bro-N" evidence="1">
    <location>
        <begin position="13"/>
        <end position="102"/>
    </location>
</feature>
<accession>A0A554LLF0</accession>
<gene>
    <name evidence="2" type="ORF">CEN91_143</name>
</gene>
<evidence type="ECO:0000259" key="1">
    <source>
        <dbReference type="SMART" id="SM01040"/>
    </source>
</evidence>
<dbReference type="EMBL" id="VMGI01000013">
    <property type="protein sequence ID" value="TSC93706.1"/>
    <property type="molecule type" value="Genomic_DNA"/>
</dbReference>
<protein>
    <submittedName>
        <fullName evidence="2">Prophage antirepressor</fullName>
    </submittedName>
</protein>
<dbReference type="InterPro" id="IPR003497">
    <property type="entry name" value="BRO_N_domain"/>
</dbReference>
<evidence type="ECO:0000313" key="3">
    <source>
        <dbReference type="Proteomes" id="UP000315589"/>
    </source>
</evidence>
<proteinExistence type="predicted"/>
<comment type="caution">
    <text evidence="2">The sequence shown here is derived from an EMBL/GenBank/DDBJ whole genome shotgun (WGS) entry which is preliminary data.</text>
</comment>
<dbReference type="Proteomes" id="UP000315589">
    <property type="component" value="Unassembled WGS sequence"/>
</dbReference>
<dbReference type="AlphaFoldDB" id="A0A554LLF0"/>
<name>A0A554LLF0_9BACT</name>
<evidence type="ECO:0000313" key="2">
    <source>
        <dbReference type="EMBL" id="TSC93706.1"/>
    </source>
</evidence>
<dbReference type="Pfam" id="PF02498">
    <property type="entry name" value="Bro-N"/>
    <property type="match status" value="1"/>
</dbReference>
<reference evidence="2 3" key="1">
    <citation type="submission" date="2017-07" db="EMBL/GenBank/DDBJ databases">
        <title>Mechanisms for carbon and nitrogen cycling indicate functional differentiation within the Candidate Phyla Radiation.</title>
        <authorList>
            <person name="Danczak R.E."/>
            <person name="Johnston M.D."/>
            <person name="Kenah C."/>
            <person name="Slattery M."/>
            <person name="Wrighton K.C."/>
            <person name="Wilkins M.J."/>
        </authorList>
    </citation>
    <scope>NUCLEOTIDE SEQUENCE [LARGE SCALE GENOMIC DNA]</scope>
    <source>
        <strain evidence="2">Licking1014_85</strain>
    </source>
</reference>
<organism evidence="2 3">
    <name type="scientific">Candidatus Berkelbacteria bacterium Licking1014_85</name>
    <dbReference type="NCBI Taxonomy" id="2017148"/>
    <lineage>
        <taxon>Bacteria</taxon>
        <taxon>Candidatus Berkelbacteria</taxon>
    </lineage>
</organism>
<dbReference type="SMART" id="SM01040">
    <property type="entry name" value="Bro-N"/>
    <property type="match status" value="1"/>
</dbReference>